<dbReference type="AlphaFoldDB" id="A0A1Y1IBK7"/>
<evidence type="ECO:0000256" key="8">
    <source>
        <dbReference type="PROSITE-ProRule" id="PRU00259"/>
    </source>
</evidence>
<gene>
    <name evidence="9" type="ORF">KFL_003470090</name>
</gene>
<reference evidence="9 10" key="1">
    <citation type="journal article" date="2014" name="Nat. Commun.">
        <title>Klebsormidium flaccidum genome reveals primary factors for plant terrestrial adaptation.</title>
        <authorList>
            <person name="Hori K."/>
            <person name="Maruyama F."/>
            <person name="Fujisawa T."/>
            <person name="Togashi T."/>
            <person name="Yamamoto N."/>
            <person name="Seo M."/>
            <person name="Sato S."/>
            <person name="Yamada T."/>
            <person name="Mori H."/>
            <person name="Tajima N."/>
            <person name="Moriyama T."/>
            <person name="Ikeuchi M."/>
            <person name="Watanabe M."/>
            <person name="Wada H."/>
            <person name="Kobayashi K."/>
            <person name="Saito M."/>
            <person name="Masuda T."/>
            <person name="Sasaki-Sekimoto Y."/>
            <person name="Mashiguchi K."/>
            <person name="Awai K."/>
            <person name="Shimojima M."/>
            <person name="Masuda S."/>
            <person name="Iwai M."/>
            <person name="Nobusawa T."/>
            <person name="Narise T."/>
            <person name="Kondo S."/>
            <person name="Saito H."/>
            <person name="Sato R."/>
            <person name="Murakawa M."/>
            <person name="Ihara Y."/>
            <person name="Oshima-Yamada Y."/>
            <person name="Ohtaka K."/>
            <person name="Satoh M."/>
            <person name="Sonobe K."/>
            <person name="Ishii M."/>
            <person name="Ohtani R."/>
            <person name="Kanamori-Sato M."/>
            <person name="Honoki R."/>
            <person name="Miyazaki D."/>
            <person name="Mochizuki H."/>
            <person name="Umetsu J."/>
            <person name="Higashi K."/>
            <person name="Shibata D."/>
            <person name="Kamiya Y."/>
            <person name="Sato N."/>
            <person name="Nakamura Y."/>
            <person name="Tabata S."/>
            <person name="Ida S."/>
            <person name="Kurokawa K."/>
            <person name="Ohta H."/>
        </authorList>
    </citation>
    <scope>NUCLEOTIDE SEQUENCE [LARGE SCALE GENOMIC DNA]</scope>
    <source>
        <strain evidence="9 10">NIES-2285</strain>
    </source>
</reference>
<evidence type="ECO:0000313" key="10">
    <source>
        <dbReference type="Proteomes" id="UP000054558"/>
    </source>
</evidence>
<evidence type="ECO:0000256" key="4">
    <source>
        <dbReference type="ARBA" id="ARBA00022737"/>
    </source>
</evidence>
<evidence type="ECO:0000256" key="6">
    <source>
        <dbReference type="ARBA" id="ARBA00023288"/>
    </source>
</evidence>
<dbReference type="GO" id="GO:0005774">
    <property type="term" value="C:vacuolar membrane"/>
    <property type="evidence" value="ECO:0007669"/>
    <property type="project" value="UniProtKB-SubCell"/>
</dbReference>
<evidence type="ECO:0000256" key="7">
    <source>
        <dbReference type="ARBA" id="ARBA00026209"/>
    </source>
</evidence>
<dbReference type="Proteomes" id="UP000054558">
    <property type="component" value="Unassembled WGS sequence"/>
</dbReference>
<evidence type="ECO:0000256" key="5">
    <source>
        <dbReference type="ARBA" id="ARBA00023136"/>
    </source>
</evidence>
<dbReference type="OMA" id="CKSRRVL"/>
<dbReference type="InterPro" id="IPR011989">
    <property type="entry name" value="ARM-like"/>
</dbReference>
<sequence>MEYRMAPGQNHFERLSNDLLEIVFQKALWARPSERFTQWKARDRVSLEATCKRFQKLVPLLDSLAWDLVAPGNADVLRRYLESNRLGPLKKVALEVIGDPSNVYSLSSILELIAVQYRNSLQEFHLFISVKVRYEDWSGVFSLFQGCQNLVILDILFPALESLEMHQHLGGDYDSCRAMWPGKLFLWGRGGKSGVADRSDPAKMAVPRSLDSFVALLMSRSPAATLVAVDLLGELRYAGCAAAIAQVPGSIESLFFLFDSTSEGKLKKAAGDLLVSLARDGGIKKRVLAARGSLRTLVSCLQSGCSGVQERAAELIWLLADSKEDQQAMAKTWGLLRGLGGLLHSRNSACQERAARALLRVSLGGSETRVLIVDTVSGLLKRSVQLLCGKNPRVQDSVGNLLDLLMVELRTRRAMFHTAGCHRKLLENASGNAGAAKVLTSVMSDYDVRKSVAKVRLTLRRLIGLLSAEDGEVREAGAEIMEYFVADDEHRTVLGVDRLCLQGLASLLQPGSSCKAQGCAARALALLAYEDDTRIGVVELPNVAERLVNFLKSEEASTREAALEALQNLSVHEGAAKHIATLPGSLQSLVSLMDDESAGIAEGATATLANLLANEEDGGPLADFPGFADKVVSLLGRESAEVQMAASRALQNLSICSANARRVFATPRCLSRFVGVMRGENAYAKERVVYAIGKMGVTLALRFQLCQYPGILRAMEDFVSTASKV</sequence>
<organism evidence="9 10">
    <name type="scientific">Klebsormidium nitens</name>
    <name type="common">Green alga</name>
    <name type="synonym">Ulothrix nitens</name>
    <dbReference type="NCBI Taxonomy" id="105231"/>
    <lineage>
        <taxon>Eukaryota</taxon>
        <taxon>Viridiplantae</taxon>
        <taxon>Streptophyta</taxon>
        <taxon>Klebsormidiophyceae</taxon>
        <taxon>Klebsormidiales</taxon>
        <taxon>Klebsormidiaceae</taxon>
        <taxon>Klebsormidium</taxon>
    </lineage>
</organism>
<comment type="similarity">
    <text evidence="2">Belongs to the beta-catenin family.</text>
</comment>
<dbReference type="GO" id="GO:0071562">
    <property type="term" value="P:nucleus-vacuole junction assembly"/>
    <property type="evidence" value="ECO:0007669"/>
    <property type="project" value="InterPro"/>
</dbReference>
<dbReference type="PROSITE" id="PS50176">
    <property type="entry name" value="ARM_REPEAT"/>
    <property type="match status" value="1"/>
</dbReference>
<dbReference type="SUPFAM" id="SSF48371">
    <property type="entry name" value="ARM repeat"/>
    <property type="match status" value="2"/>
</dbReference>
<accession>A0A1Y1IBK7</accession>
<dbReference type="SMART" id="SM00185">
    <property type="entry name" value="ARM"/>
    <property type="match status" value="6"/>
</dbReference>
<proteinExistence type="inferred from homology"/>
<keyword evidence="6" id="KW-0449">Lipoprotein</keyword>
<dbReference type="EMBL" id="DF237296">
    <property type="protein sequence ID" value="GAQ87352.1"/>
    <property type="molecule type" value="Genomic_DNA"/>
</dbReference>
<dbReference type="Gene3D" id="1.25.10.10">
    <property type="entry name" value="Leucine-rich Repeat Variant"/>
    <property type="match status" value="2"/>
</dbReference>
<dbReference type="PANTHER" id="PTHR47249">
    <property type="entry name" value="VACUOLAR PROTEIN 8"/>
    <property type="match status" value="1"/>
</dbReference>
<evidence type="ECO:0000256" key="3">
    <source>
        <dbReference type="ARBA" id="ARBA00022554"/>
    </source>
</evidence>
<keyword evidence="10" id="KW-1185">Reference proteome</keyword>
<name>A0A1Y1IBK7_KLENI</name>
<dbReference type="InterPro" id="IPR000225">
    <property type="entry name" value="Armadillo"/>
</dbReference>
<dbReference type="InterPro" id="IPR016024">
    <property type="entry name" value="ARM-type_fold"/>
</dbReference>
<comment type="subcellular location">
    <subcellularLocation>
        <location evidence="1">Vacuole membrane</location>
        <topology evidence="1">Lipid-anchor</topology>
    </subcellularLocation>
</comment>
<evidence type="ECO:0000256" key="1">
    <source>
        <dbReference type="ARBA" id="ARBA00004592"/>
    </source>
</evidence>
<evidence type="ECO:0000313" key="9">
    <source>
        <dbReference type="EMBL" id="GAQ87352.1"/>
    </source>
</evidence>
<protein>
    <recommendedName>
        <fullName evidence="7">Vacuolar protein 8</fullName>
    </recommendedName>
</protein>
<dbReference type="GO" id="GO:0043495">
    <property type="term" value="F:protein-membrane adaptor activity"/>
    <property type="evidence" value="ECO:0007669"/>
    <property type="project" value="InterPro"/>
</dbReference>
<dbReference type="PANTHER" id="PTHR47249:SF1">
    <property type="entry name" value="VACUOLAR PROTEIN 8"/>
    <property type="match status" value="1"/>
</dbReference>
<keyword evidence="3" id="KW-0926">Vacuole</keyword>
<evidence type="ECO:0000256" key="2">
    <source>
        <dbReference type="ARBA" id="ARBA00005462"/>
    </source>
</evidence>
<keyword evidence="5" id="KW-0472">Membrane</keyword>
<keyword evidence="4" id="KW-0677">Repeat</keyword>
<feature type="repeat" description="ARM" evidence="8">
    <location>
        <begin position="584"/>
        <end position="617"/>
    </location>
</feature>
<dbReference type="InterPro" id="IPR045156">
    <property type="entry name" value="Vac8"/>
</dbReference>